<dbReference type="SUPFAM" id="SSF53850">
    <property type="entry name" value="Periplasmic binding protein-like II"/>
    <property type="match status" value="1"/>
</dbReference>
<proteinExistence type="predicted"/>
<evidence type="ECO:0000313" key="1">
    <source>
        <dbReference type="EMBL" id="SDT23076.1"/>
    </source>
</evidence>
<protein>
    <submittedName>
        <fullName evidence="1">Putative aldouronate transport system substrate-binding protein</fullName>
    </submittedName>
</protein>
<dbReference type="PANTHER" id="PTHR43649">
    <property type="entry name" value="ARABINOSE-BINDING PROTEIN-RELATED"/>
    <property type="match status" value="1"/>
</dbReference>
<dbReference type="RefSeq" id="WP_091527953.1">
    <property type="nucleotide sequence ID" value="NZ_LT629772.1"/>
</dbReference>
<dbReference type="OrthoDB" id="3714110at2"/>
<dbReference type="InterPro" id="IPR006311">
    <property type="entry name" value="TAT_signal"/>
</dbReference>
<name>A0A1H1YPP0_9ACTN</name>
<accession>A0A1H1YPP0</accession>
<dbReference type="Gene3D" id="3.40.190.10">
    <property type="entry name" value="Periplasmic binding protein-like II"/>
    <property type="match status" value="2"/>
</dbReference>
<organism evidence="1 2">
    <name type="scientific">Microlunatus soli</name>
    <dbReference type="NCBI Taxonomy" id="630515"/>
    <lineage>
        <taxon>Bacteria</taxon>
        <taxon>Bacillati</taxon>
        <taxon>Actinomycetota</taxon>
        <taxon>Actinomycetes</taxon>
        <taxon>Propionibacteriales</taxon>
        <taxon>Propionibacteriaceae</taxon>
        <taxon>Microlunatus</taxon>
    </lineage>
</organism>
<dbReference type="EMBL" id="LT629772">
    <property type="protein sequence ID" value="SDT23076.1"/>
    <property type="molecule type" value="Genomic_DNA"/>
</dbReference>
<keyword evidence="2" id="KW-1185">Reference proteome</keyword>
<dbReference type="InterPro" id="IPR006059">
    <property type="entry name" value="SBP"/>
</dbReference>
<dbReference type="PANTHER" id="PTHR43649:SF12">
    <property type="entry name" value="DIACETYLCHITOBIOSE BINDING PROTEIN DASA"/>
    <property type="match status" value="1"/>
</dbReference>
<gene>
    <name evidence="1" type="ORF">SAMN04489812_4694</name>
</gene>
<evidence type="ECO:0000313" key="2">
    <source>
        <dbReference type="Proteomes" id="UP000199103"/>
    </source>
</evidence>
<dbReference type="PROSITE" id="PS51318">
    <property type="entry name" value="TAT"/>
    <property type="match status" value="1"/>
</dbReference>
<dbReference type="Pfam" id="PF13416">
    <property type="entry name" value="SBP_bac_8"/>
    <property type="match status" value="1"/>
</dbReference>
<dbReference type="STRING" id="630515.SAMN04489812_4694"/>
<reference evidence="1 2" key="1">
    <citation type="submission" date="2016-10" db="EMBL/GenBank/DDBJ databases">
        <authorList>
            <person name="de Groot N.N."/>
        </authorList>
    </citation>
    <scope>NUCLEOTIDE SEQUENCE [LARGE SCALE GENOMIC DNA]</scope>
    <source>
        <strain evidence="1 2">DSM 21800</strain>
    </source>
</reference>
<dbReference type="InterPro" id="IPR050490">
    <property type="entry name" value="Bact_solute-bd_prot1"/>
</dbReference>
<sequence length="560" mass="60950">MINHPVSRRQLMTIGTAGAVGLGLAGCSTGAPTSSTGSRAETVLPSYKPQQPATGAGAVSSEVDDLPQIYTRNPTRYWSSVEAPPGDGGQVTTFQMLWFAPPAAVGKNPYWQQLNKNLNVDYRPTLASSDTYNDKLATVLAGGNVPDLAFIQDQVAVGAQAIQQGAFADLTDVLAGDKILKYPNLANLPTYGWQNSAKNGRIFGIPHVNPAVSSSATIRTDLMRAAGYREQPTSADEMLALFTDLSKIKKFGGKQVWPIGGLGTYQIQRFVSWMQGVGPSWREDGGKLINQLETDEFASTIDYLIKLWKAGCFHPDALALGSDSQRSKEKQMWTEGRFAFELDSPPWLAQQGMQQVEDGTQGAIVDFLQPAPADGVEVVVERDAGYWGIVGISAKAAEDDRKLDRLLGICNYFAAPYGTTESLFLGSGIEGYNFRFGADKKIIDLDNSQAETNLQGLHWLGASSPSTITLDGVNARRKDNLLADLEMLTKASKTDPTVGLYSDAQTRSSAKLDQLNEDWRNKIVTGRAPMTAIAQWRQEWRRAGGDQVRQEFQDAMQKGH</sequence>
<dbReference type="Proteomes" id="UP000199103">
    <property type="component" value="Chromosome I"/>
</dbReference>
<dbReference type="AlphaFoldDB" id="A0A1H1YPP0"/>